<dbReference type="GO" id="GO:0005737">
    <property type="term" value="C:cytoplasm"/>
    <property type="evidence" value="ECO:0007669"/>
    <property type="project" value="TreeGrafter"/>
</dbReference>
<dbReference type="Proteomes" id="UP000317243">
    <property type="component" value="Unassembled WGS sequence"/>
</dbReference>
<accession>A0A5C5X5D5</accession>
<evidence type="ECO:0000313" key="2">
    <source>
        <dbReference type="EMBL" id="TWT57958.1"/>
    </source>
</evidence>
<comment type="caution">
    <text evidence="2">The sequence shown here is derived from an EMBL/GenBank/DDBJ whole genome shotgun (WGS) entry which is preliminary data.</text>
</comment>
<dbReference type="InterPro" id="IPR036291">
    <property type="entry name" value="NAD(P)-bd_dom_sf"/>
</dbReference>
<gene>
    <name evidence="2" type="ORF">KOR42_13260</name>
</gene>
<dbReference type="RefSeq" id="WP_146508026.1">
    <property type="nucleotide sequence ID" value="NZ_SIHI01000001.1"/>
</dbReference>
<dbReference type="PANTHER" id="PTHR48079:SF6">
    <property type="entry name" value="NAD(P)-BINDING DOMAIN-CONTAINING PROTEIN-RELATED"/>
    <property type="match status" value="1"/>
</dbReference>
<protein>
    <submittedName>
        <fullName evidence="2">NAD dependent epimerase/dehydratase family protein</fullName>
    </submittedName>
</protein>
<dbReference type="OrthoDB" id="9808276at2"/>
<feature type="domain" description="NAD-dependent epimerase/dehydratase" evidence="1">
    <location>
        <begin position="4"/>
        <end position="207"/>
    </location>
</feature>
<keyword evidence="3" id="KW-1185">Reference proteome</keyword>
<sequence length="281" mass="31063">MRALIIGCGYVGLPVAKRWCEDSWKVTALTRSETHRKEFRDAGIESVVGNVLDCDSLRALPEADVCLYSVGYDRSASDSKRDVYVQGLKNVLDEISGRVPRFVYISSTSVYGQHEGQIVDEQSPCDPETEGGRICLAAEELVRNWSEQTSHSATVLRLAGIYGPGRLIGRRAQLESQQTLPGNPHSWLNLVHRTDIVEAIHKIATAESARNLYVLSDGTPLRRIDFYSELARQLGTHAPVMGPPQETQLGKRVDPSRIIEDFNLTLQYPNAQSGLAASLES</sequence>
<dbReference type="EMBL" id="SIHI01000001">
    <property type="protein sequence ID" value="TWT57958.1"/>
    <property type="molecule type" value="Genomic_DNA"/>
</dbReference>
<evidence type="ECO:0000313" key="3">
    <source>
        <dbReference type="Proteomes" id="UP000317243"/>
    </source>
</evidence>
<evidence type="ECO:0000259" key="1">
    <source>
        <dbReference type="Pfam" id="PF01370"/>
    </source>
</evidence>
<proteinExistence type="predicted"/>
<dbReference type="PANTHER" id="PTHR48079">
    <property type="entry name" value="PROTEIN YEEZ"/>
    <property type="match status" value="1"/>
</dbReference>
<dbReference type="CDD" id="cd05266">
    <property type="entry name" value="SDR_a4"/>
    <property type="match status" value="1"/>
</dbReference>
<dbReference type="Gene3D" id="3.40.50.720">
    <property type="entry name" value="NAD(P)-binding Rossmann-like Domain"/>
    <property type="match status" value="1"/>
</dbReference>
<name>A0A5C5X5D5_9PLAN</name>
<dbReference type="InterPro" id="IPR051783">
    <property type="entry name" value="NAD(P)-dependent_oxidoreduct"/>
</dbReference>
<reference evidence="2 3" key="1">
    <citation type="submission" date="2019-02" db="EMBL/GenBank/DDBJ databases">
        <title>Deep-cultivation of Planctomycetes and their phenomic and genomic characterization uncovers novel biology.</title>
        <authorList>
            <person name="Wiegand S."/>
            <person name="Jogler M."/>
            <person name="Boedeker C."/>
            <person name="Pinto D."/>
            <person name="Vollmers J."/>
            <person name="Rivas-Marin E."/>
            <person name="Kohn T."/>
            <person name="Peeters S.H."/>
            <person name="Heuer A."/>
            <person name="Rast P."/>
            <person name="Oberbeckmann S."/>
            <person name="Bunk B."/>
            <person name="Jeske O."/>
            <person name="Meyerdierks A."/>
            <person name="Storesund J.E."/>
            <person name="Kallscheuer N."/>
            <person name="Luecker S."/>
            <person name="Lage O.M."/>
            <person name="Pohl T."/>
            <person name="Merkel B.J."/>
            <person name="Hornburger P."/>
            <person name="Mueller R.-W."/>
            <person name="Bruemmer F."/>
            <person name="Labrenz M."/>
            <person name="Spormann A.M."/>
            <person name="Op Den Camp H."/>
            <person name="Overmann J."/>
            <person name="Amann R."/>
            <person name="Jetten M.S.M."/>
            <person name="Mascher T."/>
            <person name="Medema M.H."/>
            <person name="Devos D.P."/>
            <person name="Kaster A.-K."/>
            <person name="Ovreas L."/>
            <person name="Rohde M."/>
            <person name="Galperin M.Y."/>
            <person name="Jogler C."/>
        </authorList>
    </citation>
    <scope>NUCLEOTIDE SEQUENCE [LARGE SCALE GENOMIC DNA]</scope>
    <source>
        <strain evidence="2 3">KOR42</strain>
    </source>
</reference>
<organism evidence="2 3">
    <name type="scientific">Thalassoglobus neptunius</name>
    <dbReference type="NCBI Taxonomy" id="1938619"/>
    <lineage>
        <taxon>Bacteria</taxon>
        <taxon>Pseudomonadati</taxon>
        <taxon>Planctomycetota</taxon>
        <taxon>Planctomycetia</taxon>
        <taxon>Planctomycetales</taxon>
        <taxon>Planctomycetaceae</taxon>
        <taxon>Thalassoglobus</taxon>
    </lineage>
</organism>
<dbReference type="SUPFAM" id="SSF51735">
    <property type="entry name" value="NAD(P)-binding Rossmann-fold domains"/>
    <property type="match status" value="1"/>
</dbReference>
<dbReference type="GO" id="GO:0004029">
    <property type="term" value="F:aldehyde dehydrogenase (NAD+) activity"/>
    <property type="evidence" value="ECO:0007669"/>
    <property type="project" value="TreeGrafter"/>
</dbReference>
<dbReference type="InterPro" id="IPR001509">
    <property type="entry name" value="Epimerase_deHydtase"/>
</dbReference>
<dbReference type="AlphaFoldDB" id="A0A5C5X5D5"/>
<dbReference type="Pfam" id="PF01370">
    <property type="entry name" value="Epimerase"/>
    <property type="match status" value="1"/>
</dbReference>